<reference evidence="5" key="1">
    <citation type="submission" date="2022-12" db="EMBL/GenBank/DDBJ databases">
        <title>Draft genome assemblies for two species of Escallonia (Escalloniales).</title>
        <authorList>
            <person name="Chanderbali A."/>
            <person name="Dervinis C."/>
            <person name="Anghel I."/>
            <person name="Soltis D."/>
            <person name="Soltis P."/>
            <person name="Zapata F."/>
        </authorList>
    </citation>
    <scope>NUCLEOTIDE SEQUENCE</scope>
    <source>
        <strain evidence="5">UCBG92.1500</strain>
        <tissue evidence="5">Leaf</tissue>
    </source>
</reference>
<gene>
    <name evidence="5" type="ORF">RJ640_024544</name>
</gene>
<feature type="region of interest" description="Disordered" evidence="4">
    <location>
        <begin position="45"/>
        <end position="82"/>
    </location>
</feature>
<dbReference type="GO" id="GO:0005840">
    <property type="term" value="C:ribosome"/>
    <property type="evidence" value="ECO:0007669"/>
    <property type="project" value="UniProtKB-KW"/>
</dbReference>
<proteinExistence type="inferred from homology"/>
<dbReference type="SUPFAM" id="SSF53137">
    <property type="entry name" value="Translational machinery components"/>
    <property type="match status" value="1"/>
</dbReference>
<evidence type="ECO:0000256" key="1">
    <source>
        <dbReference type="ARBA" id="ARBA00006194"/>
    </source>
</evidence>
<evidence type="ECO:0000313" key="6">
    <source>
        <dbReference type="Proteomes" id="UP001187471"/>
    </source>
</evidence>
<dbReference type="AlphaFoldDB" id="A0AA88RJZ9"/>
<evidence type="ECO:0000256" key="3">
    <source>
        <dbReference type="ARBA" id="ARBA00023274"/>
    </source>
</evidence>
<keyword evidence="3" id="KW-0687">Ribonucleoprotein</keyword>
<keyword evidence="6" id="KW-1185">Reference proteome</keyword>
<dbReference type="Proteomes" id="UP001187471">
    <property type="component" value="Unassembled WGS sequence"/>
</dbReference>
<comment type="caution">
    <text evidence="5">The sequence shown here is derived from an EMBL/GenBank/DDBJ whole genome shotgun (WGS) entry which is preliminary data.</text>
</comment>
<dbReference type="Gene3D" id="3.30.420.80">
    <property type="entry name" value="Ribosomal protein S11"/>
    <property type="match status" value="1"/>
</dbReference>
<evidence type="ECO:0000256" key="4">
    <source>
        <dbReference type="SAM" id="MobiDB-lite"/>
    </source>
</evidence>
<accession>A0AA88RJZ9</accession>
<dbReference type="InterPro" id="IPR001971">
    <property type="entry name" value="Ribosomal_uS11"/>
</dbReference>
<name>A0AA88RJZ9_9ASTE</name>
<protein>
    <recommendedName>
        <fullName evidence="7">Ribosomal protein S11</fullName>
    </recommendedName>
</protein>
<sequence>MKRALFGRLSLYTHPVLSPSPPPILKPNFNIITFPFVSPPSASSPKLLRFHSSENDNSNRGQNPSHPAPAPESNPSPKPRAPQAISLRCLTEAQKKQLLAGVDGVSSKDSVQNLKAQNHHQDSVMPCILGKLAMKLVSRKVKENISPPCAMSFSTSIHSVAPLNSQSKWNNDRPMNSEFQWNTSRPINSELEFNRPINSELELNKDGRINSESGWNNNRSVGWNNNRPMNNLSGWGNRPMNFESGNDTNRSMNFVRGILEENGRGMIGVPQQPRYTLEQNADIVHIKILRNNCFVTLTDSNGNRKVGASSGSLKDKAEDKSKVAKVSGYAAEATAEHIGRLAKEIKLKSVVVKGCITSPISTAITLTTMTLSEDRAKTTQINIVGGIHIRMAPAVPTGILYGRDAAGCFILSRIKAMNSRIIPKQYRKFSAATIS</sequence>
<feature type="compositionally biased region" description="Pro residues" evidence="4">
    <location>
        <begin position="66"/>
        <end position="80"/>
    </location>
</feature>
<dbReference type="PANTHER" id="PTHR11759">
    <property type="entry name" value="40S RIBOSOMAL PROTEIN S14/30S RIBOSOMAL PROTEIN S11"/>
    <property type="match status" value="1"/>
</dbReference>
<keyword evidence="2" id="KW-0689">Ribosomal protein</keyword>
<comment type="similarity">
    <text evidence="1">Belongs to the universal ribosomal protein uS11 family.</text>
</comment>
<organism evidence="5 6">
    <name type="scientific">Escallonia rubra</name>
    <dbReference type="NCBI Taxonomy" id="112253"/>
    <lineage>
        <taxon>Eukaryota</taxon>
        <taxon>Viridiplantae</taxon>
        <taxon>Streptophyta</taxon>
        <taxon>Embryophyta</taxon>
        <taxon>Tracheophyta</taxon>
        <taxon>Spermatophyta</taxon>
        <taxon>Magnoliopsida</taxon>
        <taxon>eudicotyledons</taxon>
        <taxon>Gunneridae</taxon>
        <taxon>Pentapetalae</taxon>
        <taxon>asterids</taxon>
        <taxon>campanulids</taxon>
        <taxon>Escalloniales</taxon>
        <taxon>Escalloniaceae</taxon>
        <taxon>Escallonia</taxon>
    </lineage>
</organism>
<dbReference type="GO" id="GO:0003735">
    <property type="term" value="F:structural constituent of ribosome"/>
    <property type="evidence" value="ECO:0007669"/>
    <property type="project" value="InterPro"/>
</dbReference>
<dbReference type="GO" id="GO:0006412">
    <property type="term" value="P:translation"/>
    <property type="evidence" value="ECO:0007669"/>
    <property type="project" value="InterPro"/>
</dbReference>
<feature type="compositionally biased region" description="Polar residues" evidence="4">
    <location>
        <begin position="55"/>
        <end position="65"/>
    </location>
</feature>
<evidence type="ECO:0000313" key="5">
    <source>
        <dbReference type="EMBL" id="KAK2991279.1"/>
    </source>
</evidence>
<evidence type="ECO:0000256" key="2">
    <source>
        <dbReference type="ARBA" id="ARBA00022980"/>
    </source>
</evidence>
<evidence type="ECO:0008006" key="7">
    <source>
        <dbReference type="Google" id="ProtNLM"/>
    </source>
</evidence>
<dbReference type="Pfam" id="PF00411">
    <property type="entry name" value="Ribosomal_S11"/>
    <property type="match status" value="1"/>
</dbReference>
<dbReference type="InterPro" id="IPR036967">
    <property type="entry name" value="Ribosomal_uS11_sf"/>
</dbReference>
<dbReference type="GO" id="GO:1990904">
    <property type="term" value="C:ribonucleoprotein complex"/>
    <property type="evidence" value="ECO:0007669"/>
    <property type="project" value="UniProtKB-KW"/>
</dbReference>
<dbReference type="EMBL" id="JAVXUO010000539">
    <property type="protein sequence ID" value="KAK2991279.1"/>
    <property type="molecule type" value="Genomic_DNA"/>
</dbReference>